<feature type="transmembrane region" description="Helical" evidence="7">
    <location>
        <begin position="362"/>
        <end position="383"/>
    </location>
</feature>
<dbReference type="InterPro" id="IPR027417">
    <property type="entry name" value="P-loop_NTPase"/>
</dbReference>
<dbReference type="InterPro" id="IPR003593">
    <property type="entry name" value="AAA+_ATPase"/>
</dbReference>
<protein>
    <recommendedName>
        <fullName evidence="8">ABC transporter domain-containing protein</fullName>
    </recommendedName>
</protein>
<dbReference type="InterPro" id="IPR003439">
    <property type="entry name" value="ABC_transporter-like_ATP-bd"/>
</dbReference>
<evidence type="ECO:0000256" key="3">
    <source>
        <dbReference type="ARBA" id="ARBA00022741"/>
    </source>
</evidence>
<evidence type="ECO:0000256" key="2">
    <source>
        <dbReference type="ARBA" id="ARBA00022692"/>
    </source>
</evidence>
<dbReference type="PROSITE" id="PS50893">
    <property type="entry name" value="ABC_TRANSPORTER_2"/>
    <property type="match status" value="2"/>
</dbReference>
<feature type="transmembrane region" description="Helical" evidence="7">
    <location>
        <begin position="1190"/>
        <end position="1212"/>
    </location>
</feature>
<evidence type="ECO:0000313" key="10">
    <source>
        <dbReference type="Proteomes" id="UP001652700"/>
    </source>
</evidence>
<sequence length="1679" mass="188759">MGIIIPPDRSHHNLNEWKKLDINTIDTTHIIRRSKSACKMAYGGKSLFFSQLKAMLKRNLLLKKRQKLKTIGEILFPIYFLALLVVIELVLPDPNLPEISTPRGEEYLFKSFDNGESHKIAYAPNTTTNINFVNNVTETWKKMSNSKSSLEWVPYSAEDKVQEAYDQDHKFAPMAVIFKSDVPYVHTSLSYQIRTNPYYISTPSSNDIGWDKQSCRGGTNPNSNMEDGSTCPANTYYFSGFLALQTLLDYTRIQLDNPTQDNIPYISLEIFPKAATTVGDFANMIRIIIPIYMVLALSQFVTYLIILIVGEKEKKIKEGMKLMGLMDKVFWLSWLIIYACFVILLATICVLLLFAFKVFVHVNLLLIFILMVLYGISLIMFAFMLTPFFDKARTAGVLSSFILVLIIVLYFVEQIVSGKHPQYLWALSLLSPAGFASALDKVAISDIQGKGLDFSNMWDNHGSGVPFGGSLVMIMVDIVLYAIIGWYLDNVIPSSYGVKRSPIFFLMPSYWRSSHNQIPPNQLNTESSVDVEPVPREMQDKEAIRIINLNKSFTQCRKPTVTALDGINLSIYKGQITAILGHNGAGKTTLFNILTGLSSPTSGSALVFGYDVSNPNEMDKIRRMTGVCPQHDILFDDLTPREHLEFFAAIKGISNRQSAIEKIIREIDLLDKIDTASRSLSGGQKRKLSIGIALIGDPKIIILDEPTAGVDPYSRRHLWNVLQNVRRDKVILLTTHFMDEADILADRKAVVSKGKIRCCGSSLFLKNKFGIGYHLTFVLEDKSNENAINHLVLQFVKMARKDRRHGKELSFILPHNAVENFASLFAAIEHEISIKSDLGISSYGVSMTTLEEVFLGLQKEEEYGDATVYQDLPQSSEGISNENRALTEGIRSLEAFRCTPSTSQNLRTLIGLRLLRLRREKRKLWMVIILPIIFTGLGLYLNKVIDTGKKYEPPKTYPMPLDLSHYLGYNISIYNGSPADLTTFKNQLEKNGAELDTYDGEFTSLLDIAPHYASFNIHDFSSSSQNISVLYNGSYSNNLPMFINLISNTFYSMAATTGKIAVTTYPFELPPTNVSPTPASPGNFILGMIFLFAPIVLAVDMVYEREIKARNQLRVNGLPFTVYFTSFFLVQILLMATITILLIILIVVMKPPTFSNSSITVLAIWVILYCPASVLFCSCVSYMFDKSESAQSVMPNVSTLLGLIPYISVMYAKESVATILHYVFAFTDMMYVPYGMLYYIQKINLECISDPHCEGTTFSSFMIPEIIVLFVTLIIQIPLLFLIMLILDVKKNGGQVLDIFRSKKISENIVEESRDVGVHEDRDVKNERQRVNNLIRDPQNNRSVITVENLHKVYQKGVKSGICSRSAESLKVAIKSISLAVDSAEVFGLLGHNGAGKTTAMKIITAEEAPTRGRVQIVGRNITSSANTAFQYLGYCPQHDAQWKNITVKEHLELYSHIRGIPKNEIKRTVDLYLTGLQIHEHKDKQAEKCSGGTRRKLSYAMAMIGNPKIVLLDEPSTGMDPQSKRFLWDTVLASFRGSRGAILTTHSMEEADALCSRIGIMVNGELRCLGSSQHLKNLYGAGYNLEVKLATQQGTDLRQKLKELENYVFHLFPNAVLQETFGDRLIFSVPQQSVPSLANCFRSLEDGKRRLNIEEYSFSQTTLEQVFLKFAQEGEHED</sequence>
<dbReference type="InterPro" id="IPR017871">
    <property type="entry name" value="ABC_transporter-like_CS"/>
</dbReference>
<dbReference type="Pfam" id="PF23321">
    <property type="entry name" value="R1_ABCA1"/>
    <property type="match status" value="1"/>
</dbReference>
<name>A0ABM5JU97_DIAVI</name>
<organism evidence="9 10">
    <name type="scientific">Diabrotica virgifera virgifera</name>
    <name type="common">western corn rootworm</name>
    <dbReference type="NCBI Taxonomy" id="50390"/>
    <lineage>
        <taxon>Eukaryota</taxon>
        <taxon>Metazoa</taxon>
        <taxon>Ecdysozoa</taxon>
        <taxon>Arthropoda</taxon>
        <taxon>Hexapoda</taxon>
        <taxon>Insecta</taxon>
        <taxon>Pterygota</taxon>
        <taxon>Neoptera</taxon>
        <taxon>Endopterygota</taxon>
        <taxon>Coleoptera</taxon>
        <taxon>Polyphaga</taxon>
        <taxon>Cucujiformia</taxon>
        <taxon>Chrysomeloidea</taxon>
        <taxon>Chrysomelidae</taxon>
        <taxon>Galerucinae</taxon>
        <taxon>Diabroticina</taxon>
        <taxon>Diabroticites</taxon>
        <taxon>Diabrotica</taxon>
    </lineage>
</organism>
<dbReference type="SUPFAM" id="SSF52540">
    <property type="entry name" value="P-loop containing nucleoside triphosphate hydrolases"/>
    <property type="match status" value="2"/>
</dbReference>
<evidence type="ECO:0000256" key="6">
    <source>
        <dbReference type="ARBA" id="ARBA00023136"/>
    </source>
</evidence>
<evidence type="ECO:0000256" key="1">
    <source>
        <dbReference type="ARBA" id="ARBA00004141"/>
    </source>
</evidence>
<dbReference type="InterPro" id="IPR026082">
    <property type="entry name" value="ABCA"/>
</dbReference>
<feature type="transmembrane region" description="Helical" evidence="7">
    <location>
        <begin position="287"/>
        <end position="309"/>
    </location>
</feature>
<feature type="transmembrane region" description="Helical" evidence="7">
    <location>
        <begin position="1219"/>
        <end position="1240"/>
    </location>
</feature>
<keyword evidence="4" id="KW-0067">ATP-binding</keyword>
<feature type="domain" description="ABC transporter" evidence="8">
    <location>
        <begin position="1345"/>
        <end position="1589"/>
    </location>
</feature>
<dbReference type="PANTHER" id="PTHR19229:SF209">
    <property type="entry name" value="ATP-BINDING CASSETTE SUB-FAMILY A MEMBER 5 ISOFORM X1"/>
    <property type="match status" value="1"/>
</dbReference>
<feature type="transmembrane region" description="Helical" evidence="7">
    <location>
        <begin position="424"/>
        <end position="444"/>
    </location>
</feature>
<keyword evidence="3" id="KW-0547">Nucleotide-binding</keyword>
<dbReference type="InterPro" id="IPR056264">
    <property type="entry name" value="R2_ABCA1-4-like"/>
</dbReference>
<dbReference type="Pfam" id="PF12698">
    <property type="entry name" value="ABC2_membrane_3"/>
    <property type="match status" value="2"/>
</dbReference>
<accession>A0ABM5JU97</accession>
<dbReference type="Proteomes" id="UP001652700">
    <property type="component" value="Unplaced"/>
</dbReference>
<dbReference type="PROSITE" id="PS00211">
    <property type="entry name" value="ABC_TRANSPORTER_1"/>
    <property type="match status" value="1"/>
</dbReference>
<dbReference type="SMART" id="SM00382">
    <property type="entry name" value="AAA"/>
    <property type="match status" value="2"/>
</dbReference>
<feature type="transmembrane region" description="Helical" evidence="7">
    <location>
        <begin position="465"/>
        <end position="488"/>
    </location>
</feature>
<keyword evidence="2 7" id="KW-0812">Transmembrane</keyword>
<dbReference type="InterPro" id="IPR013525">
    <property type="entry name" value="ABC2_TM"/>
</dbReference>
<comment type="subcellular location">
    <subcellularLocation>
        <location evidence="1">Membrane</location>
        <topology evidence="1">Multi-pass membrane protein</topology>
    </subcellularLocation>
</comment>
<feature type="transmembrane region" description="Helical" evidence="7">
    <location>
        <begin position="395"/>
        <end position="412"/>
    </location>
</feature>
<keyword evidence="5 7" id="KW-1133">Transmembrane helix</keyword>
<evidence type="ECO:0000313" key="9">
    <source>
        <dbReference type="EnsemblMetazoa" id="XP_050501512.1"/>
    </source>
</evidence>
<dbReference type="RefSeq" id="XP_050501512.1">
    <property type="nucleotide sequence ID" value="XM_050645555.1"/>
</dbReference>
<evidence type="ECO:0000256" key="4">
    <source>
        <dbReference type="ARBA" id="ARBA00022840"/>
    </source>
</evidence>
<evidence type="ECO:0000256" key="5">
    <source>
        <dbReference type="ARBA" id="ARBA00022989"/>
    </source>
</evidence>
<feature type="domain" description="ABC transporter" evidence="8">
    <location>
        <begin position="544"/>
        <end position="778"/>
    </location>
</feature>
<feature type="transmembrane region" description="Helical" evidence="7">
    <location>
        <begin position="1123"/>
        <end position="1149"/>
    </location>
</feature>
<feature type="transmembrane region" description="Helical" evidence="7">
    <location>
        <begin position="1161"/>
        <end position="1184"/>
    </location>
</feature>
<proteinExistence type="predicted"/>
<keyword evidence="6 7" id="KW-0472">Membrane</keyword>
<evidence type="ECO:0000259" key="8">
    <source>
        <dbReference type="PROSITE" id="PS50893"/>
    </source>
</evidence>
<feature type="transmembrane region" description="Helical" evidence="7">
    <location>
        <begin position="1084"/>
        <end position="1103"/>
    </location>
</feature>
<reference evidence="9" key="1">
    <citation type="submission" date="2025-05" db="UniProtKB">
        <authorList>
            <consortium name="EnsemblMetazoa"/>
        </authorList>
    </citation>
    <scope>IDENTIFICATION</scope>
</reference>
<dbReference type="Gene3D" id="3.40.50.300">
    <property type="entry name" value="P-loop containing nucleotide triphosphate hydrolases"/>
    <property type="match status" value="2"/>
</dbReference>
<dbReference type="GeneID" id="126881333"/>
<feature type="transmembrane region" description="Helical" evidence="7">
    <location>
        <begin position="1266"/>
        <end position="1287"/>
    </location>
</feature>
<evidence type="ECO:0000256" key="7">
    <source>
        <dbReference type="SAM" id="Phobius"/>
    </source>
</evidence>
<dbReference type="CDD" id="cd03263">
    <property type="entry name" value="ABC_subfamily_A"/>
    <property type="match status" value="2"/>
</dbReference>
<feature type="transmembrane region" description="Helical" evidence="7">
    <location>
        <begin position="924"/>
        <end position="941"/>
    </location>
</feature>
<dbReference type="PANTHER" id="PTHR19229">
    <property type="entry name" value="ATP-BINDING CASSETTE TRANSPORTER SUBFAMILY A ABCA"/>
    <property type="match status" value="1"/>
</dbReference>
<dbReference type="Pfam" id="PF00005">
    <property type="entry name" value="ABC_tran"/>
    <property type="match status" value="2"/>
</dbReference>
<dbReference type="EnsemblMetazoa" id="XM_050645555.1">
    <property type="protein sequence ID" value="XP_050501512.1"/>
    <property type="gene ID" value="LOC126881333"/>
</dbReference>
<keyword evidence="10" id="KW-1185">Reference proteome</keyword>
<feature type="transmembrane region" description="Helical" evidence="7">
    <location>
        <begin position="329"/>
        <end position="356"/>
    </location>
</feature>